<dbReference type="SUPFAM" id="SSF52200">
    <property type="entry name" value="Toll/Interleukin receptor TIR domain"/>
    <property type="match status" value="1"/>
</dbReference>
<dbReference type="Gene3D" id="3.40.50.10140">
    <property type="entry name" value="Toll/interleukin-1 receptor homology (TIR) domain"/>
    <property type="match status" value="1"/>
</dbReference>
<dbReference type="Proteomes" id="UP001186944">
    <property type="component" value="Unassembled WGS sequence"/>
</dbReference>
<gene>
    <name evidence="2" type="ORF">FSP39_011467</name>
</gene>
<proteinExistence type="predicted"/>
<reference evidence="2" key="1">
    <citation type="submission" date="2019-08" db="EMBL/GenBank/DDBJ databases">
        <title>The improved chromosome-level genome for the pearl oyster Pinctada fucata martensii using PacBio sequencing and Hi-C.</title>
        <authorList>
            <person name="Zheng Z."/>
        </authorList>
    </citation>
    <scope>NUCLEOTIDE SEQUENCE</scope>
    <source>
        <strain evidence="2">ZZ-2019</strain>
        <tissue evidence="2">Adductor muscle</tissue>
    </source>
</reference>
<evidence type="ECO:0000313" key="2">
    <source>
        <dbReference type="EMBL" id="KAK3106037.1"/>
    </source>
</evidence>
<protein>
    <recommendedName>
        <fullName evidence="1">TIR domain-containing protein</fullName>
    </recommendedName>
</protein>
<keyword evidence="3" id="KW-1185">Reference proteome</keyword>
<dbReference type="GO" id="GO:0007165">
    <property type="term" value="P:signal transduction"/>
    <property type="evidence" value="ECO:0007669"/>
    <property type="project" value="InterPro"/>
</dbReference>
<accession>A0AA88YQA5</accession>
<dbReference type="PROSITE" id="PS50104">
    <property type="entry name" value="TIR"/>
    <property type="match status" value="1"/>
</dbReference>
<sequence>MGEVLSAPPYNLNLCVPWSEKNECDNYLSAEIIEKSCKKVIVVVSAEALQSDIFHFQLQVAHAISPGAREKRIIPVRLDDSKLPAVLKFRTSCDYYKPDLRAWIWDRIYAAFTDKLYTYSKSPGKSNRKSNCKKDIMPQSFTSAQNEKKSDWHSNIAFVS</sequence>
<feature type="domain" description="TIR" evidence="1">
    <location>
        <begin position="1"/>
        <end position="112"/>
    </location>
</feature>
<comment type="caution">
    <text evidence="2">The sequence shown here is derived from an EMBL/GenBank/DDBJ whole genome shotgun (WGS) entry which is preliminary data.</text>
</comment>
<name>A0AA88YQA5_PINIB</name>
<dbReference type="AlphaFoldDB" id="A0AA88YQA5"/>
<evidence type="ECO:0000313" key="3">
    <source>
        <dbReference type="Proteomes" id="UP001186944"/>
    </source>
</evidence>
<dbReference type="EMBL" id="VSWD01000003">
    <property type="protein sequence ID" value="KAK3106037.1"/>
    <property type="molecule type" value="Genomic_DNA"/>
</dbReference>
<evidence type="ECO:0000259" key="1">
    <source>
        <dbReference type="PROSITE" id="PS50104"/>
    </source>
</evidence>
<dbReference type="InterPro" id="IPR035897">
    <property type="entry name" value="Toll_tir_struct_dom_sf"/>
</dbReference>
<organism evidence="2 3">
    <name type="scientific">Pinctada imbricata</name>
    <name type="common">Atlantic pearl-oyster</name>
    <name type="synonym">Pinctada martensii</name>
    <dbReference type="NCBI Taxonomy" id="66713"/>
    <lineage>
        <taxon>Eukaryota</taxon>
        <taxon>Metazoa</taxon>
        <taxon>Spiralia</taxon>
        <taxon>Lophotrochozoa</taxon>
        <taxon>Mollusca</taxon>
        <taxon>Bivalvia</taxon>
        <taxon>Autobranchia</taxon>
        <taxon>Pteriomorphia</taxon>
        <taxon>Pterioida</taxon>
        <taxon>Pterioidea</taxon>
        <taxon>Pteriidae</taxon>
        <taxon>Pinctada</taxon>
    </lineage>
</organism>
<dbReference type="InterPro" id="IPR000157">
    <property type="entry name" value="TIR_dom"/>
</dbReference>